<comment type="similarity">
    <text evidence="12">Belongs to the TonB-dependent receptor family.</text>
</comment>
<feature type="domain" description="TonB-dependent receptor-like beta-barrel" evidence="13">
    <location>
        <begin position="330"/>
        <end position="884"/>
    </location>
</feature>
<dbReference type="Pfam" id="PF13715">
    <property type="entry name" value="CarbopepD_reg_2"/>
    <property type="match status" value="1"/>
</dbReference>
<keyword evidence="10 12" id="KW-0472">Membrane</keyword>
<dbReference type="RefSeq" id="WP_139697291.1">
    <property type="nucleotide sequence ID" value="NZ_CP074074.1"/>
</dbReference>
<dbReference type="InterPro" id="IPR012910">
    <property type="entry name" value="Plug_dom"/>
</dbReference>
<keyword evidence="6" id="KW-0732">Signal</keyword>
<evidence type="ECO:0000256" key="10">
    <source>
        <dbReference type="ARBA" id="ARBA00023136"/>
    </source>
</evidence>
<dbReference type="GO" id="GO:0009279">
    <property type="term" value="C:cell outer membrane"/>
    <property type="evidence" value="ECO:0007669"/>
    <property type="project" value="UniProtKB-SubCell"/>
</dbReference>
<evidence type="ECO:0000259" key="14">
    <source>
        <dbReference type="Pfam" id="PF07715"/>
    </source>
</evidence>
<evidence type="ECO:0000256" key="1">
    <source>
        <dbReference type="ARBA" id="ARBA00004571"/>
    </source>
</evidence>
<evidence type="ECO:0000313" key="16">
    <source>
        <dbReference type="Proteomes" id="UP000308713"/>
    </source>
</evidence>
<feature type="domain" description="TonB-dependent receptor plug" evidence="14">
    <location>
        <begin position="121"/>
        <end position="234"/>
    </location>
</feature>
<evidence type="ECO:0000256" key="9">
    <source>
        <dbReference type="ARBA" id="ARBA00023077"/>
    </source>
</evidence>
<dbReference type="PANTHER" id="PTHR32552:SF89">
    <property type="entry name" value="CATECHOLATE SIDEROPHORE RECEPTOR FIU"/>
    <property type="match status" value="1"/>
</dbReference>
<keyword evidence="3" id="KW-1134">Transmembrane beta strand</keyword>
<evidence type="ECO:0000313" key="15">
    <source>
        <dbReference type="EMBL" id="TNJ43684.1"/>
    </source>
</evidence>
<evidence type="ECO:0000256" key="12">
    <source>
        <dbReference type="RuleBase" id="RU003357"/>
    </source>
</evidence>
<dbReference type="SUPFAM" id="SSF49464">
    <property type="entry name" value="Carboxypeptidase regulatory domain-like"/>
    <property type="match status" value="1"/>
</dbReference>
<dbReference type="Pfam" id="PF07715">
    <property type="entry name" value="Plug"/>
    <property type="match status" value="1"/>
</dbReference>
<dbReference type="Proteomes" id="UP000308713">
    <property type="component" value="Unassembled WGS sequence"/>
</dbReference>
<dbReference type="Gene3D" id="2.40.170.20">
    <property type="entry name" value="TonB-dependent receptor, beta-barrel domain"/>
    <property type="match status" value="1"/>
</dbReference>
<dbReference type="Gene3D" id="2.60.40.1120">
    <property type="entry name" value="Carboxypeptidase-like, regulatory domain"/>
    <property type="match status" value="1"/>
</dbReference>
<proteinExistence type="inferred from homology"/>
<keyword evidence="4" id="KW-0410">Iron transport</keyword>
<keyword evidence="9 12" id="KW-0798">TonB box</keyword>
<evidence type="ECO:0000256" key="2">
    <source>
        <dbReference type="ARBA" id="ARBA00022448"/>
    </source>
</evidence>
<dbReference type="OrthoDB" id="1122665at2"/>
<gene>
    <name evidence="15" type="ORF">FGF67_09935</name>
</gene>
<accession>A0A5C4SJ48</accession>
<dbReference type="InterPro" id="IPR000531">
    <property type="entry name" value="Beta-barrel_TonB"/>
</dbReference>
<dbReference type="EMBL" id="VDCS01000009">
    <property type="protein sequence ID" value="TNJ43684.1"/>
    <property type="molecule type" value="Genomic_DNA"/>
</dbReference>
<dbReference type="Gene3D" id="2.170.130.10">
    <property type="entry name" value="TonB-dependent receptor, plug domain"/>
    <property type="match status" value="1"/>
</dbReference>
<sequence>MNYTKFSLFFLIIFFTSLPIFSQGNIKGTATSNNKPLENVTIYLHPKNLSTSTNSYGEFIFSDIPDGSYTITSYYLGFETQSQNIEIRNNNLNLVFELVPDLINLKTVIITGSFDSRLNLQSSTSVSALTPKDIQGVFPRGTANLLQDVSGVFVDASAGEVFTRVYTRGVSASAEDDMGWYYVSLQEDGLPVSLAQHSYYSPDLFHRYDLTTKKVEAIRGGSAAITAANAPGGIFNFLSHGANHNLKGIVQTSAGIQGDSNPIYRIDTHIGGPLSNNWFFNIGGHYRHDEGARNSEFTFSKGGQLKFDLTKTHKNGYFKIYGKTLNDYTNRYTGVAAKNWNQPAAAFGQDFKNTSLLMPSFNAYIPDGRYLQQGATNRFNPAQGVHAKDLAAGIELSQNLGRHWTVKNNFKYSSKNANWQTSISNAFVSINNPLAYFISGANFPIGQVVFRDAEHGHEVARIDNSGILSGQPAQYLTDGRLPNDAVMGTSAWYKDVDADEFMNQLIIQKQWENHTFSSGLFLGFSDMKHFTQGSFGYTTYQPTPKMLRVTLENPSQPIIELSDANGVSNYGGLFYANTNANISQIAPFINDRFKINNKIYLDLGLRFEHIKHTGSKDRYAPNTLNGGVDGNPNTAYDNGILVPTGEKDFFNYLYNYVSYSAGINYSLTENTSVFGRFSSGNKAPELNYYFNNFSNVPINKKGEIQNIIQTEIGLKHATKNFSASGTLFWSTLKNIGVTNFEFDDSTNEVFYTPILFNTSRTIGLEWESSYKPFSFLRVLFHGVIQDPKATKWHEYDANGTVDPDDDIIYDYSGNTLAFNPKIMFHLGAEYDENKTSAFFKWQFMGQREGNVSNGFQLPSYSVFNTGLGYKITKSWSAQVIINNLFNSAGLANFFGANSFGASGSGATPEFVQANPDASFVVVPILPRSSMLKLNYTF</sequence>
<evidence type="ECO:0000256" key="4">
    <source>
        <dbReference type="ARBA" id="ARBA00022496"/>
    </source>
</evidence>
<keyword evidence="15" id="KW-0675">Receptor</keyword>
<evidence type="ECO:0000256" key="11">
    <source>
        <dbReference type="ARBA" id="ARBA00023237"/>
    </source>
</evidence>
<keyword evidence="5" id="KW-0812">Transmembrane</keyword>
<evidence type="ECO:0000256" key="7">
    <source>
        <dbReference type="ARBA" id="ARBA00023004"/>
    </source>
</evidence>
<evidence type="ECO:0000256" key="8">
    <source>
        <dbReference type="ARBA" id="ARBA00023065"/>
    </source>
</evidence>
<dbReference type="InterPro" id="IPR008969">
    <property type="entry name" value="CarboxyPept-like_regulatory"/>
</dbReference>
<keyword evidence="8" id="KW-0406">Ion transport</keyword>
<comment type="caution">
    <text evidence="15">The sequence shown here is derived from an EMBL/GenBank/DDBJ whole genome shotgun (WGS) entry which is preliminary data.</text>
</comment>
<comment type="subcellular location">
    <subcellularLocation>
        <location evidence="1">Cell outer membrane</location>
        <topology evidence="1">Multi-pass membrane protein</topology>
    </subcellularLocation>
</comment>
<keyword evidence="7" id="KW-0408">Iron</keyword>
<organism evidence="15 16">
    <name type="scientific">Allotamlana fucoidanivorans</name>
    <dbReference type="NCBI Taxonomy" id="2583814"/>
    <lineage>
        <taxon>Bacteria</taxon>
        <taxon>Pseudomonadati</taxon>
        <taxon>Bacteroidota</taxon>
        <taxon>Flavobacteriia</taxon>
        <taxon>Flavobacteriales</taxon>
        <taxon>Flavobacteriaceae</taxon>
        <taxon>Allotamlana</taxon>
    </lineage>
</organism>
<evidence type="ECO:0000256" key="3">
    <source>
        <dbReference type="ARBA" id="ARBA00022452"/>
    </source>
</evidence>
<dbReference type="InterPro" id="IPR037066">
    <property type="entry name" value="Plug_dom_sf"/>
</dbReference>
<keyword evidence="11" id="KW-0998">Cell outer membrane</keyword>
<evidence type="ECO:0000259" key="13">
    <source>
        <dbReference type="Pfam" id="PF00593"/>
    </source>
</evidence>
<dbReference type="PANTHER" id="PTHR32552">
    <property type="entry name" value="FERRICHROME IRON RECEPTOR-RELATED"/>
    <property type="match status" value="1"/>
</dbReference>
<evidence type="ECO:0000256" key="5">
    <source>
        <dbReference type="ARBA" id="ARBA00022692"/>
    </source>
</evidence>
<name>A0A5C4SJ48_9FLAO</name>
<dbReference type="InterPro" id="IPR036942">
    <property type="entry name" value="Beta-barrel_TonB_sf"/>
</dbReference>
<reference evidence="15 16" key="1">
    <citation type="submission" date="2019-05" db="EMBL/GenBank/DDBJ databases">
        <title>Tamlana fucoidanivorans sp. nov., isolated from the surface of algae collected from Fujian province in China.</title>
        <authorList>
            <person name="Li J."/>
        </authorList>
    </citation>
    <scope>NUCLEOTIDE SEQUENCE [LARGE SCALE GENOMIC DNA]</scope>
    <source>
        <strain evidence="15 16">CW2-9</strain>
    </source>
</reference>
<dbReference type="GO" id="GO:0015344">
    <property type="term" value="F:siderophore uptake transmembrane transporter activity"/>
    <property type="evidence" value="ECO:0007669"/>
    <property type="project" value="TreeGrafter"/>
</dbReference>
<dbReference type="AlphaFoldDB" id="A0A5C4SJ48"/>
<dbReference type="SUPFAM" id="SSF56935">
    <property type="entry name" value="Porins"/>
    <property type="match status" value="1"/>
</dbReference>
<keyword evidence="2" id="KW-0813">Transport</keyword>
<dbReference type="InterPro" id="IPR039426">
    <property type="entry name" value="TonB-dep_rcpt-like"/>
</dbReference>
<keyword evidence="16" id="KW-1185">Reference proteome</keyword>
<protein>
    <submittedName>
        <fullName evidence="15">TonB-dependent receptor</fullName>
    </submittedName>
</protein>
<dbReference type="Pfam" id="PF00593">
    <property type="entry name" value="TonB_dep_Rec_b-barrel"/>
    <property type="match status" value="1"/>
</dbReference>
<evidence type="ECO:0000256" key="6">
    <source>
        <dbReference type="ARBA" id="ARBA00022729"/>
    </source>
</evidence>